<reference evidence="2 3" key="1">
    <citation type="journal article" date="2017" name="PLoS Biol.">
        <title>The sea cucumber genome provides insights into morphological evolution and visceral regeneration.</title>
        <authorList>
            <person name="Zhang X."/>
            <person name="Sun L."/>
            <person name="Yuan J."/>
            <person name="Sun Y."/>
            <person name="Gao Y."/>
            <person name="Zhang L."/>
            <person name="Li S."/>
            <person name="Dai H."/>
            <person name="Hamel J.F."/>
            <person name="Liu C."/>
            <person name="Yu Y."/>
            <person name="Liu S."/>
            <person name="Lin W."/>
            <person name="Guo K."/>
            <person name="Jin S."/>
            <person name="Xu P."/>
            <person name="Storey K.B."/>
            <person name="Huan P."/>
            <person name="Zhang T."/>
            <person name="Zhou Y."/>
            <person name="Zhang J."/>
            <person name="Lin C."/>
            <person name="Li X."/>
            <person name="Xing L."/>
            <person name="Huo D."/>
            <person name="Sun M."/>
            <person name="Wang L."/>
            <person name="Mercier A."/>
            <person name="Li F."/>
            <person name="Yang H."/>
            <person name="Xiang J."/>
        </authorList>
    </citation>
    <scope>NUCLEOTIDE SEQUENCE [LARGE SCALE GENOMIC DNA]</scope>
    <source>
        <strain evidence="2">Shaxun</strain>
        <tissue evidence="2">Muscle</tissue>
    </source>
</reference>
<accession>A0A2G8LC11</accession>
<dbReference type="STRING" id="307972.A0A2G8LC11"/>
<dbReference type="PANTHER" id="PTHR13109:SF7">
    <property type="entry name" value="NEUROCHONDRIN"/>
    <property type="match status" value="1"/>
</dbReference>
<dbReference type="GO" id="GO:0031175">
    <property type="term" value="P:neuron projection development"/>
    <property type="evidence" value="ECO:0007669"/>
    <property type="project" value="TreeGrafter"/>
</dbReference>
<dbReference type="PANTHER" id="PTHR13109">
    <property type="entry name" value="NEUROCHONDRIN"/>
    <property type="match status" value="1"/>
</dbReference>
<dbReference type="Pfam" id="PF05536">
    <property type="entry name" value="Neurochondrin"/>
    <property type="match status" value="1"/>
</dbReference>
<keyword evidence="3" id="KW-1185">Reference proteome</keyword>
<dbReference type="Proteomes" id="UP000230750">
    <property type="component" value="Unassembled WGS sequence"/>
</dbReference>
<dbReference type="InterPro" id="IPR008709">
    <property type="entry name" value="Neurochondrin"/>
</dbReference>
<gene>
    <name evidence="2" type="ORF">BSL78_05319</name>
</gene>
<sequence>MATATGEGNILAADAEVAALERCLKVLKTAKSDTEIFAALLLITKLARAETMTSEDRGKIFKAVGFQFINRLLNTESVPEDCDQHMFQSLALTLLACFSTDPNLAHHPELLAKIPFLSETILIPRLSTSDVSVHEKAMISDAYDILQAVATSEGGRKRLCEEVSESLVIVIKEQILGHDRSLSILSSLLYHNSDDIWMFHSDLLNGLFQKLAVDFHQFQDAEKFKTFELLTSLLSVTSTVPAAVPDWAVRIRDTISGVLRNKLGEDHRDVCLQLAATMLHHYGATWVLQGHQQDEKFFPLLVNLASIEVRMILETMNQEKQLSKAAVLCCCFAILERCIQLMVCNTEEINLGGDVIYQLHTVLTAAFGAATYHLKSVTKEQFIDPVVVSCLRALFMWLAEETAQLKSDVIELLPLLIDFWSRDSLHGDLEAMDVSSLTSHSLEDNSKEIDLPSNVFYHQLREDLIQLFLPGLCHLTAEKESRDVVLHNQGFSMLVSYTNHLLEKKTLDAGSPAVETSIITLSNIFLNVILQDPSFVRESDESGNLLLILSSELKSSVNRSQTSLLHIGLVFVSLLRIKPVVKEFEGTVQDAVVRIGSLLADVLRSKPGQLEPTLMRKH</sequence>
<name>A0A2G8LC11_STIJA</name>
<dbReference type="GO" id="GO:0030425">
    <property type="term" value="C:dendrite"/>
    <property type="evidence" value="ECO:0007669"/>
    <property type="project" value="TreeGrafter"/>
</dbReference>
<comment type="caution">
    <text evidence="2">The sequence shown here is derived from an EMBL/GenBank/DDBJ whole genome shotgun (WGS) entry which is preliminary data.</text>
</comment>
<dbReference type="GO" id="GO:0048168">
    <property type="term" value="P:regulation of neuronal synaptic plasticity"/>
    <property type="evidence" value="ECO:0007669"/>
    <property type="project" value="TreeGrafter"/>
</dbReference>
<comment type="similarity">
    <text evidence="1">Belongs to the neurochondrin family.</text>
</comment>
<evidence type="ECO:0000313" key="2">
    <source>
        <dbReference type="EMBL" id="PIK57793.1"/>
    </source>
</evidence>
<dbReference type="EMBL" id="MRZV01000132">
    <property type="protein sequence ID" value="PIK57793.1"/>
    <property type="molecule type" value="Genomic_DNA"/>
</dbReference>
<organism evidence="2 3">
    <name type="scientific">Stichopus japonicus</name>
    <name type="common">Sea cucumber</name>
    <dbReference type="NCBI Taxonomy" id="307972"/>
    <lineage>
        <taxon>Eukaryota</taxon>
        <taxon>Metazoa</taxon>
        <taxon>Echinodermata</taxon>
        <taxon>Eleutherozoa</taxon>
        <taxon>Echinozoa</taxon>
        <taxon>Holothuroidea</taxon>
        <taxon>Aspidochirotacea</taxon>
        <taxon>Aspidochirotida</taxon>
        <taxon>Stichopodidae</taxon>
        <taxon>Apostichopus</taxon>
    </lineage>
</organism>
<dbReference type="AlphaFoldDB" id="A0A2G8LC11"/>
<evidence type="ECO:0000313" key="3">
    <source>
        <dbReference type="Proteomes" id="UP000230750"/>
    </source>
</evidence>
<dbReference type="OrthoDB" id="8186546at2759"/>
<proteinExistence type="inferred from homology"/>
<protein>
    <submittedName>
        <fullName evidence="2">Putative neurochondrin</fullName>
    </submittedName>
</protein>
<evidence type="ECO:0000256" key="1">
    <source>
        <dbReference type="ARBA" id="ARBA00006927"/>
    </source>
</evidence>